<protein>
    <submittedName>
        <fullName evidence="2">Uncharacterized protein</fullName>
    </submittedName>
</protein>
<reference evidence="2" key="2">
    <citation type="journal article" date="2015" name="Fish Shellfish Immunol.">
        <title>Early steps in the European eel (Anguilla anguilla)-Vibrio vulnificus interaction in the gills: Role of the RtxA13 toxin.</title>
        <authorList>
            <person name="Callol A."/>
            <person name="Pajuelo D."/>
            <person name="Ebbesson L."/>
            <person name="Teles M."/>
            <person name="MacKenzie S."/>
            <person name="Amaro C."/>
        </authorList>
    </citation>
    <scope>NUCLEOTIDE SEQUENCE</scope>
</reference>
<evidence type="ECO:0000256" key="1">
    <source>
        <dbReference type="SAM" id="MobiDB-lite"/>
    </source>
</evidence>
<evidence type="ECO:0000313" key="2">
    <source>
        <dbReference type="EMBL" id="JAH26833.1"/>
    </source>
</evidence>
<sequence length="23" mass="2392">MELTLAVVSPPSLDCSTAPQFAN</sequence>
<name>A0A0E9RET0_ANGAN</name>
<organism evidence="2">
    <name type="scientific">Anguilla anguilla</name>
    <name type="common">European freshwater eel</name>
    <name type="synonym">Muraena anguilla</name>
    <dbReference type="NCBI Taxonomy" id="7936"/>
    <lineage>
        <taxon>Eukaryota</taxon>
        <taxon>Metazoa</taxon>
        <taxon>Chordata</taxon>
        <taxon>Craniata</taxon>
        <taxon>Vertebrata</taxon>
        <taxon>Euteleostomi</taxon>
        <taxon>Actinopterygii</taxon>
        <taxon>Neopterygii</taxon>
        <taxon>Teleostei</taxon>
        <taxon>Anguilliformes</taxon>
        <taxon>Anguillidae</taxon>
        <taxon>Anguilla</taxon>
    </lineage>
</organism>
<dbReference type="AlphaFoldDB" id="A0A0E9RET0"/>
<dbReference type="EMBL" id="GBXM01081744">
    <property type="protein sequence ID" value="JAH26833.1"/>
    <property type="molecule type" value="Transcribed_RNA"/>
</dbReference>
<feature type="compositionally biased region" description="Polar residues" evidence="1">
    <location>
        <begin position="14"/>
        <end position="23"/>
    </location>
</feature>
<proteinExistence type="predicted"/>
<feature type="region of interest" description="Disordered" evidence="1">
    <location>
        <begin position="1"/>
        <end position="23"/>
    </location>
</feature>
<reference evidence="2" key="1">
    <citation type="submission" date="2014-11" db="EMBL/GenBank/DDBJ databases">
        <authorList>
            <person name="Amaro Gonzalez C."/>
        </authorList>
    </citation>
    <scope>NUCLEOTIDE SEQUENCE</scope>
</reference>
<accession>A0A0E9RET0</accession>